<dbReference type="Proteomes" id="UP000027222">
    <property type="component" value="Unassembled WGS sequence"/>
</dbReference>
<protein>
    <submittedName>
        <fullName evidence="1">Uncharacterized protein</fullName>
    </submittedName>
</protein>
<reference evidence="2" key="1">
    <citation type="journal article" date="2014" name="Proc. Natl. Acad. Sci. U.S.A.">
        <title>Extensive sampling of basidiomycete genomes demonstrates inadequacy of the white-rot/brown-rot paradigm for wood decay fungi.</title>
        <authorList>
            <person name="Riley R."/>
            <person name="Salamov A.A."/>
            <person name="Brown D.W."/>
            <person name="Nagy L.G."/>
            <person name="Floudas D."/>
            <person name="Held B.W."/>
            <person name="Levasseur A."/>
            <person name="Lombard V."/>
            <person name="Morin E."/>
            <person name="Otillar R."/>
            <person name="Lindquist E.A."/>
            <person name="Sun H."/>
            <person name="LaButti K.M."/>
            <person name="Schmutz J."/>
            <person name="Jabbour D."/>
            <person name="Luo H."/>
            <person name="Baker S.E."/>
            <person name="Pisabarro A.G."/>
            <person name="Walton J.D."/>
            <person name="Blanchette R.A."/>
            <person name="Henrissat B."/>
            <person name="Martin F."/>
            <person name="Cullen D."/>
            <person name="Hibbett D.S."/>
            <person name="Grigoriev I.V."/>
        </authorList>
    </citation>
    <scope>NUCLEOTIDE SEQUENCE [LARGE SCALE GENOMIC DNA]</scope>
    <source>
        <strain evidence="2">CBS 339.88</strain>
    </source>
</reference>
<dbReference type="AlphaFoldDB" id="A0A067TKN9"/>
<dbReference type="EMBL" id="KL142373">
    <property type="protein sequence ID" value="KDR79518.1"/>
    <property type="molecule type" value="Genomic_DNA"/>
</dbReference>
<keyword evidence="2" id="KW-1185">Reference proteome</keyword>
<evidence type="ECO:0000313" key="1">
    <source>
        <dbReference type="EMBL" id="KDR79518.1"/>
    </source>
</evidence>
<organism evidence="1 2">
    <name type="scientific">Galerina marginata (strain CBS 339.88)</name>
    <dbReference type="NCBI Taxonomy" id="685588"/>
    <lineage>
        <taxon>Eukaryota</taxon>
        <taxon>Fungi</taxon>
        <taxon>Dikarya</taxon>
        <taxon>Basidiomycota</taxon>
        <taxon>Agaricomycotina</taxon>
        <taxon>Agaricomycetes</taxon>
        <taxon>Agaricomycetidae</taxon>
        <taxon>Agaricales</taxon>
        <taxon>Agaricineae</taxon>
        <taxon>Strophariaceae</taxon>
        <taxon>Galerina</taxon>
    </lineage>
</organism>
<name>A0A067TKN9_GALM3</name>
<dbReference type="HOGENOM" id="CLU_2306374_0_0_1"/>
<accession>A0A067TKN9</accession>
<proteinExistence type="predicted"/>
<sequence length="100" mass="11568">MSNRSFLKRDRVLEGGQSTEFRDLISFNNRHIVTAAEFGEILSVLWYTKHQTALLNAFDLEILEYDRRNANKEAVENLKKINQIQFDANEDLEPLGLNLG</sequence>
<gene>
    <name evidence="1" type="ORF">GALMADRAFT_1243710</name>
</gene>
<evidence type="ECO:0000313" key="2">
    <source>
        <dbReference type="Proteomes" id="UP000027222"/>
    </source>
</evidence>